<proteinExistence type="predicted"/>
<reference evidence="1" key="1">
    <citation type="journal article" date="2025" name="Int. J. Syst. Evol. Microbiol.">
        <title>Inconstantimicrobium mannanitabidum sp. nov., a novel member of the family Clostridiaceae isolated from anoxic soil under the treatment of reductive soil disinfestation.</title>
        <authorList>
            <person name="Ueki A."/>
            <person name="Tonouchi A."/>
            <person name="Honma S."/>
            <person name="Kaku N."/>
            <person name="Ueki K."/>
        </authorList>
    </citation>
    <scope>NUCLEOTIDE SEQUENCE</scope>
    <source>
        <strain evidence="1">TW13</strain>
    </source>
</reference>
<dbReference type="EMBL" id="BROD01000001">
    <property type="protein sequence ID" value="GKX67489.1"/>
    <property type="molecule type" value="Genomic_DNA"/>
</dbReference>
<dbReference type="Proteomes" id="UP001058074">
    <property type="component" value="Unassembled WGS sequence"/>
</dbReference>
<name>A0ACB5RF73_9CLOT</name>
<evidence type="ECO:0000313" key="2">
    <source>
        <dbReference type="Proteomes" id="UP001058074"/>
    </source>
</evidence>
<organism evidence="1 2">
    <name type="scientific">Inconstantimicrobium mannanitabidum</name>
    <dbReference type="NCBI Taxonomy" id="1604901"/>
    <lineage>
        <taxon>Bacteria</taxon>
        <taxon>Bacillati</taxon>
        <taxon>Bacillota</taxon>
        <taxon>Clostridia</taxon>
        <taxon>Eubacteriales</taxon>
        <taxon>Clostridiaceae</taxon>
        <taxon>Inconstantimicrobium</taxon>
    </lineage>
</organism>
<gene>
    <name evidence="1" type="primary">blt</name>
    <name evidence="1" type="ORF">rsdtw13_27470</name>
</gene>
<protein>
    <submittedName>
        <fullName evidence="1">Multidrug resistance protein 2</fullName>
    </submittedName>
</protein>
<accession>A0ACB5RF73</accession>
<keyword evidence="2" id="KW-1185">Reference proteome</keyword>
<sequence length="400" mass="43736">MSKENIKSKLPLLILMLNLFIALLGQGMVIPILPDYLKQFNAAGSAAGYLVAAFGAAQFIFSPIGGQLSDKYGRKKMILSGLFFTVISDFMFAISYKLVELYIARFIGGIGLGIMVPSVLAYVADMTTKETRAKGMGYLSASMNLGMVLGPGIGGIIAGFGIRVPYFCASGLGLIATLLTFILPETLPLEKRNRAAKWQKQQSIGKQLIQSVHAPYFKHLLLILVMTFGLVNYETVYSLYVEHRYGFAADKISVLITLGAVIGIITQVGLIDKVIKRFGEYKLIRFSLVMSAIALFLMIVKVNFIYLLLVSSIFFAFNSFLRPTVNTMLANEAGDQQGFVSGLNTTYTSIGNIIGPIMAGNLFDAHIYLPYTVGGFILLGTILLTKQEKKLYVNGVVENE</sequence>
<comment type="caution">
    <text evidence="1">The sequence shown here is derived from an EMBL/GenBank/DDBJ whole genome shotgun (WGS) entry which is preliminary data.</text>
</comment>
<evidence type="ECO:0000313" key="1">
    <source>
        <dbReference type="EMBL" id="GKX67489.1"/>
    </source>
</evidence>